<dbReference type="CDD" id="cd00018">
    <property type="entry name" value="AP2"/>
    <property type="match status" value="1"/>
</dbReference>
<evidence type="ECO:0000256" key="4">
    <source>
        <dbReference type="ARBA" id="ARBA00023125"/>
    </source>
</evidence>
<evidence type="ECO:0000256" key="2">
    <source>
        <dbReference type="ARBA" id="ARBA00022821"/>
    </source>
</evidence>
<dbReference type="Proteomes" id="UP001291623">
    <property type="component" value="Unassembled WGS sequence"/>
</dbReference>
<keyword evidence="7" id="KW-0539">Nucleus</keyword>
<evidence type="ECO:0000259" key="10">
    <source>
        <dbReference type="PROSITE" id="PS51032"/>
    </source>
</evidence>
<dbReference type="PANTHER" id="PTHR31985">
    <property type="entry name" value="ETHYLENE-RESPONSIVE TRANSCRIPTION FACTOR ERF042-RELATED"/>
    <property type="match status" value="1"/>
</dbReference>
<dbReference type="InterPro" id="IPR036955">
    <property type="entry name" value="AP2/ERF_dom_sf"/>
</dbReference>
<dbReference type="AlphaFoldDB" id="A0AAE1R488"/>
<evidence type="ECO:0000256" key="7">
    <source>
        <dbReference type="ARBA" id="ARBA00023242"/>
    </source>
</evidence>
<comment type="similarity">
    <text evidence="8">Belongs to the AP2/ERF transcription factor family. ERF subfamily.</text>
</comment>
<evidence type="ECO:0000313" key="11">
    <source>
        <dbReference type="EMBL" id="KAK4343427.1"/>
    </source>
</evidence>
<evidence type="ECO:0000256" key="1">
    <source>
        <dbReference type="ARBA" id="ARBA00004123"/>
    </source>
</evidence>
<dbReference type="InterPro" id="IPR051032">
    <property type="entry name" value="AP2/ERF_TF_ERF_subfamily"/>
</dbReference>
<organism evidence="11 12">
    <name type="scientific">Anisodus tanguticus</name>
    <dbReference type="NCBI Taxonomy" id="243964"/>
    <lineage>
        <taxon>Eukaryota</taxon>
        <taxon>Viridiplantae</taxon>
        <taxon>Streptophyta</taxon>
        <taxon>Embryophyta</taxon>
        <taxon>Tracheophyta</taxon>
        <taxon>Spermatophyta</taxon>
        <taxon>Magnoliopsida</taxon>
        <taxon>eudicotyledons</taxon>
        <taxon>Gunneridae</taxon>
        <taxon>Pentapetalae</taxon>
        <taxon>asterids</taxon>
        <taxon>lamiids</taxon>
        <taxon>Solanales</taxon>
        <taxon>Solanaceae</taxon>
        <taxon>Solanoideae</taxon>
        <taxon>Hyoscyameae</taxon>
        <taxon>Anisodus</taxon>
    </lineage>
</organism>
<name>A0AAE1R488_9SOLA</name>
<evidence type="ECO:0000256" key="6">
    <source>
        <dbReference type="ARBA" id="ARBA00023163"/>
    </source>
</evidence>
<reference evidence="11" key="1">
    <citation type="submission" date="2023-12" db="EMBL/GenBank/DDBJ databases">
        <title>Genome assembly of Anisodus tanguticus.</title>
        <authorList>
            <person name="Wang Y.-J."/>
        </authorList>
    </citation>
    <scope>NUCLEOTIDE SEQUENCE</scope>
    <source>
        <strain evidence="11">KB-2021</strain>
        <tissue evidence="11">Leaf</tissue>
    </source>
</reference>
<protein>
    <recommendedName>
        <fullName evidence="10">AP2/ERF domain-containing protein</fullName>
    </recommendedName>
</protein>
<feature type="compositionally biased region" description="Basic and acidic residues" evidence="9">
    <location>
        <begin position="53"/>
        <end position="64"/>
    </location>
</feature>
<dbReference type="FunFam" id="3.30.730.10:FF:000001">
    <property type="entry name" value="Ethylene-responsive transcription factor 2"/>
    <property type="match status" value="1"/>
</dbReference>
<feature type="region of interest" description="Disordered" evidence="9">
    <location>
        <begin position="1"/>
        <end position="65"/>
    </location>
</feature>
<gene>
    <name evidence="11" type="ORF">RND71_036521</name>
</gene>
<sequence>MSPELPNYSETESTSNYSSSPVLLHPLPQINSKNRLKRCRGEEDDDSTTTNSKKNDAKLSDGKNTKTSYVGVRMRAWGKWVSEIREPKKKSRIWLGTFATPEMAARAHDVAAMSIKGSSAILNFPQFADLLPRPATCSPRDVQTAAVKAAHMDHLNPTSSSPSVTSSSSSSSSLSLISGITSSSCNDEFRPPLDAAAMTSSSSSLSLISGITSSCNEESTPLPPEEAEVLVAAAAAQQEELSEIVELPRLGTSYDSVESTQEVLSFIESDGWWNYGNCEYFFGEENNYNINMEFTGLEAFESFLWQH</sequence>
<proteinExistence type="inferred from homology"/>
<dbReference type="SMART" id="SM00380">
    <property type="entry name" value="AP2"/>
    <property type="match status" value="1"/>
</dbReference>
<keyword evidence="6" id="KW-0804">Transcription</keyword>
<feature type="domain" description="AP2/ERF" evidence="10">
    <location>
        <begin position="68"/>
        <end position="125"/>
    </location>
</feature>
<keyword evidence="4" id="KW-0238">DNA-binding</keyword>
<dbReference type="InterPro" id="IPR016177">
    <property type="entry name" value="DNA-bd_dom_sf"/>
</dbReference>
<dbReference type="GO" id="GO:0003677">
    <property type="term" value="F:DNA binding"/>
    <property type="evidence" value="ECO:0007669"/>
    <property type="project" value="UniProtKB-KW"/>
</dbReference>
<evidence type="ECO:0000256" key="9">
    <source>
        <dbReference type="SAM" id="MobiDB-lite"/>
    </source>
</evidence>
<dbReference type="SUPFAM" id="SSF54171">
    <property type="entry name" value="DNA-binding domain"/>
    <property type="match status" value="1"/>
</dbReference>
<evidence type="ECO:0000256" key="5">
    <source>
        <dbReference type="ARBA" id="ARBA00023159"/>
    </source>
</evidence>
<feature type="compositionally biased region" description="Low complexity" evidence="9">
    <location>
        <begin position="7"/>
        <end position="20"/>
    </location>
</feature>
<dbReference type="EMBL" id="JAVYJV010000020">
    <property type="protein sequence ID" value="KAK4343427.1"/>
    <property type="molecule type" value="Genomic_DNA"/>
</dbReference>
<dbReference type="InterPro" id="IPR001471">
    <property type="entry name" value="AP2/ERF_dom"/>
</dbReference>
<keyword evidence="12" id="KW-1185">Reference proteome</keyword>
<evidence type="ECO:0000256" key="8">
    <source>
        <dbReference type="ARBA" id="ARBA00024343"/>
    </source>
</evidence>
<keyword evidence="2" id="KW-0611">Plant defense</keyword>
<dbReference type="Gene3D" id="3.30.730.10">
    <property type="entry name" value="AP2/ERF domain"/>
    <property type="match status" value="1"/>
</dbReference>
<comment type="subcellular location">
    <subcellularLocation>
        <location evidence="1">Nucleus</location>
    </subcellularLocation>
</comment>
<comment type="caution">
    <text evidence="11">The sequence shown here is derived from an EMBL/GenBank/DDBJ whole genome shotgun (WGS) entry which is preliminary data.</text>
</comment>
<dbReference type="GO" id="GO:0005634">
    <property type="term" value="C:nucleus"/>
    <property type="evidence" value="ECO:0007669"/>
    <property type="project" value="UniProtKB-SubCell"/>
</dbReference>
<keyword evidence="3" id="KW-0805">Transcription regulation</keyword>
<dbReference type="PROSITE" id="PS51032">
    <property type="entry name" value="AP2_ERF"/>
    <property type="match status" value="1"/>
</dbReference>
<dbReference type="PANTHER" id="PTHR31985:SF292">
    <property type="entry name" value="AP2_ERF DOMAIN-CONTAINING PROTEIN"/>
    <property type="match status" value="1"/>
</dbReference>
<dbReference type="GO" id="GO:0006952">
    <property type="term" value="P:defense response"/>
    <property type="evidence" value="ECO:0007669"/>
    <property type="project" value="UniProtKB-KW"/>
</dbReference>
<dbReference type="Pfam" id="PF00847">
    <property type="entry name" value="AP2"/>
    <property type="match status" value="1"/>
</dbReference>
<evidence type="ECO:0000313" key="12">
    <source>
        <dbReference type="Proteomes" id="UP001291623"/>
    </source>
</evidence>
<accession>A0AAE1R488</accession>
<dbReference type="PRINTS" id="PR00367">
    <property type="entry name" value="ETHRSPELEMNT"/>
</dbReference>
<keyword evidence="5" id="KW-0010">Activator</keyword>
<evidence type="ECO:0000256" key="3">
    <source>
        <dbReference type="ARBA" id="ARBA00023015"/>
    </source>
</evidence>
<dbReference type="GO" id="GO:0003700">
    <property type="term" value="F:DNA-binding transcription factor activity"/>
    <property type="evidence" value="ECO:0007669"/>
    <property type="project" value="InterPro"/>
</dbReference>